<dbReference type="Gene3D" id="4.10.60.10">
    <property type="entry name" value="Zinc finger, CCHC-type"/>
    <property type="match status" value="2"/>
</dbReference>
<dbReference type="CDD" id="cd09272">
    <property type="entry name" value="RNase_HI_RT_Ty1"/>
    <property type="match status" value="1"/>
</dbReference>
<feature type="region of interest" description="Disordered" evidence="4">
    <location>
        <begin position="914"/>
        <end position="933"/>
    </location>
</feature>
<reference evidence="6" key="1">
    <citation type="journal article" date="2019" name="Sci. Rep.">
        <title>Draft genome of Tanacetum cinerariifolium, the natural source of mosquito coil.</title>
        <authorList>
            <person name="Yamashiro T."/>
            <person name="Shiraishi A."/>
            <person name="Satake H."/>
            <person name="Nakayama K."/>
        </authorList>
    </citation>
    <scope>NUCLEOTIDE SEQUENCE</scope>
</reference>
<dbReference type="InterPro" id="IPR001878">
    <property type="entry name" value="Znf_CCHC"/>
</dbReference>
<dbReference type="GO" id="GO:0003676">
    <property type="term" value="F:nucleic acid binding"/>
    <property type="evidence" value="ECO:0007669"/>
    <property type="project" value="InterPro"/>
</dbReference>
<sequence length="1910" mass="218097">MMRQNKNLMDINIDALYNILKQNHGDVNDTMGSKKKTFMVTSDPLALIVEKTNVSRSKEKVVVSSDSEESSSDDFSELKKITALLAKAFNRRKFYSKTTNNNLRTSFSSQSANRKQEFVNIDNKKVEKKDDEKKRDRSRAKCYNCKKEGHFAKDYKKAKVKDYEYYKTKMLLAQKDEDEQVLLAKDQAWMESSIDSDQEINTNMVFMAQIEKVLSDSEASSSSVDEKISKVSYYLSEYESESEFETLEYYDNSTSYGLFVNNDDDQEIFQDAIDSAGENFIENHIDSQNDYDKSDNRVEKVNQQRKDFENQNKDLQDKYDVLKNQTTTFEMNNNELNEQLKELIEKNNDLLAQTKVLKDQLQVKHVVIDTHAEQTDGEAMINSIKIGDQPLPRVTQVSIVGTTSTEQPPLKDKSMWYDQEKRVQKIDRLARSLLIQGLPNDIYSLIDCNKTTKDLWDALVRHMLGSEYVINDLKKCGYSKDNCKLNFKFSKNLQPEWKQYATMMRQNKNLIDINIDALYNILKQNQGDVNDAMGSKKKTVVVTSDPLALIAEKINISRSKEKVVVSLDFEGSETDGFNELKKITALLAKAFNRRKFYSKPINNNLRTSSSYQSANKKQEFVKTDTKKVEKKDDEKKRDMSRVKCYNCKKEGHFVKDCKKAKEINANMVFMAQIEKVLFDSEASSLSADEKIFEVSYYLSESESESEFETLEYYDNSTNYGLFVNNNDDQEIYHDAIESANFEKIDSPFQQTSSLKPYVPNGILEKIIIDLEDEVVSHLEKEKVNLETIESLKSKGIESSETVISEMENQSENDCLVVEKECDKKENSNVIAPGMFKLNVSQCVSPISMSKSSCDSMNVEIKLKRKRRETTSDSVCNDAINVSCNSRMNDLLDDNNFFIFDDVNVRISPVSKMPFRKKPHDSMHARSKSNSNKSLPRTMHKWLPKLKLLAEPVAKWFPRVKHCPDLSWIIDSGCSKHMTGNRALLTNFVEKFLGTVRFGNNDFAIIAGYGYVVIDSMTIKKVYYVKGLGHNLFSVGQFYDKGLEVAFRNLEPGLSNLNETGKSLNLSVSQVDEASKKDLEDLFQDFYDEYFDSSKIMKSLTTNVETSINDEVFHEISKSFQGESSSSSLNDDVQQSPKEVILPSSNTQSIPINMILNGDEASSSHNVFNDRLKDAYFDASTSFHDPSNVYTYYHPYLHEKKLTKDHPLHKIISDPKSSVRTRGQLANSCLFSCLLSSIEPANVVEALKDAHWNKKDESTLVIRNKARLVAVGYSQQEGIDYDEAFAPEEVYVGQPLGFVSKPYPDHVYALDKAMYGLKQAPRAWYNVLSQFLIESCFQKGSIDTTLFIKKKGKHILLIQIYVDDIIFGLTNPKYCTKFSDLMVKHFEMSMMGKMKFFHGLQVNQFSNGIFINQSKYIPDILKRFGMENCDIVPTPMVEEAKLKLDLVGKPVDHTDYRSMIGSLMYVTSSRPDIMFATCMCARYQANPNEHHVSAVKRIFRYLKRTINLGLWYPKDYGFDQTAYSDADHAGCHLDRKIESEYVAVFGCCAQVLWMRTQLMDYGFFYDKVPIYCDSKSAIAISCNLVQHTRTKHIDVRTGIDLPRSLPSHLGKLGLGCSKHMTGNRTLLMNFVEKFLGTVRFGNNDFVVIAGYGDVVIGSMTIKKVYFVAGLGHSLFSVGQFCDKGLEVAFQKSTCFVRNEDGVDLLTDDRSSNLYTIALNELVSNSLTCLLAKASFSKSWKTQGKGGYWSVCWIFKRFCCFQNFQQMKLHQTLSSFVGSDVDVIFSMTMRMLENSRQRGILECLLDIQKNLLLSEFTTNELTMKSSTTNVETSINEEVFHEVSESFQEESSSSALNDYVQQSIDYDETFASVARIEAIRLFLAYAAHKDFTIFQMDVKTSFLNGILKEEVTS</sequence>
<dbReference type="PANTHER" id="PTHR11439:SF495">
    <property type="entry name" value="REVERSE TRANSCRIPTASE, RNA-DEPENDENT DNA POLYMERASE-RELATED"/>
    <property type="match status" value="1"/>
</dbReference>
<keyword evidence="1" id="KW-0378">Hydrolase</keyword>
<gene>
    <name evidence="6" type="ORF">Tci_012881</name>
</gene>
<keyword evidence="3" id="KW-0175">Coiled coil</keyword>
<dbReference type="GO" id="GO:0008270">
    <property type="term" value="F:zinc ion binding"/>
    <property type="evidence" value="ECO:0007669"/>
    <property type="project" value="UniProtKB-KW"/>
</dbReference>
<dbReference type="Pfam" id="PF07727">
    <property type="entry name" value="RVT_2"/>
    <property type="match status" value="2"/>
</dbReference>
<protein>
    <recommendedName>
        <fullName evidence="5">CCHC-type domain-containing protein</fullName>
    </recommendedName>
</protein>
<dbReference type="InterPro" id="IPR043502">
    <property type="entry name" value="DNA/RNA_pol_sf"/>
</dbReference>
<dbReference type="EMBL" id="BKCJ010001366">
    <property type="protein sequence ID" value="GEU40903.1"/>
    <property type="molecule type" value="Genomic_DNA"/>
</dbReference>
<dbReference type="PROSITE" id="PS50158">
    <property type="entry name" value="ZF_CCHC"/>
    <property type="match status" value="1"/>
</dbReference>
<evidence type="ECO:0000256" key="1">
    <source>
        <dbReference type="ARBA" id="ARBA00022750"/>
    </source>
</evidence>
<dbReference type="SMART" id="SM00343">
    <property type="entry name" value="ZnF_C2HC"/>
    <property type="match status" value="2"/>
</dbReference>
<dbReference type="InterPro" id="IPR036875">
    <property type="entry name" value="Znf_CCHC_sf"/>
</dbReference>
<dbReference type="Pfam" id="PF22936">
    <property type="entry name" value="Pol_BBD"/>
    <property type="match status" value="2"/>
</dbReference>
<evidence type="ECO:0000256" key="4">
    <source>
        <dbReference type="SAM" id="MobiDB-lite"/>
    </source>
</evidence>
<keyword evidence="2" id="KW-0863">Zinc-finger</keyword>
<feature type="compositionally biased region" description="Basic and acidic residues" evidence="4">
    <location>
        <begin position="118"/>
        <end position="135"/>
    </location>
</feature>
<name>A0A6L2JV19_TANCI</name>
<feature type="domain" description="CCHC-type" evidence="5">
    <location>
        <begin position="643"/>
        <end position="659"/>
    </location>
</feature>
<dbReference type="InterPro" id="IPR054722">
    <property type="entry name" value="PolX-like_BBD"/>
</dbReference>
<proteinExistence type="predicted"/>
<evidence type="ECO:0000259" key="5">
    <source>
        <dbReference type="PROSITE" id="PS50158"/>
    </source>
</evidence>
<feature type="region of interest" description="Disordered" evidence="4">
    <location>
        <begin position="118"/>
        <end position="139"/>
    </location>
</feature>
<dbReference type="InterPro" id="IPR013103">
    <property type="entry name" value="RVT_2"/>
</dbReference>
<feature type="compositionally biased region" description="Basic and acidic residues" evidence="4">
    <location>
        <begin position="616"/>
        <end position="634"/>
    </location>
</feature>
<dbReference type="SUPFAM" id="SSF56672">
    <property type="entry name" value="DNA/RNA polymerases"/>
    <property type="match status" value="1"/>
</dbReference>
<dbReference type="Pfam" id="PF00098">
    <property type="entry name" value="zf-CCHC"/>
    <property type="match status" value="2"/>
</dbReference>
<dbReference type="PANTHER" id="PTHR11439">
    <property type="entry name" value="GAG-POL-RELATED RETROTRANSPOSON"/>
    <property type="match status" value="1"/>
</dbReference>
<evidence type="ECO:0000313" key="6">
    <source>
        <dbReference type="EMBL" id="GEU40903.1"/>
    </source>
</evidence>
<feature type="coiled-coil region" evidence="3">
    <location>
        <begin position="291"/>
        <end position="360"/>
    </location>
</feature>
<dbReference type="GO" id="GO:0004190">
    <property type="term" value="F:aspartic-type endopeptidase activity"/>
    <property type="evidence" value="ECO:0007669"/>
    <property type="project" value="UniProtKB-KW"/>
</dbReference>
<keyword evidence="1" id="KW-0645">Protease</keyword>
<feature type="region of interest" description="Disordered" evidence="4">
    <location>
        <begin position="607"/>
        <end position="634"/>
    </location>
</feature>
<keyword evidence="2" id="KW-0479">Metal-binding</keyword>
<evidence type="ECO:0000256" key="3">
    <source>
        <dbReference type="SAM" id="Coils"/>
    </source>
</evidence>
<evidence type="ECO:0000256" key="2">
    <source>
        <dbReference type="PROSITE-ProRule" id="PRU00047"/>
    </source>
</evidence>
<organism evidence="6">
    <name type="scientific">Tanacetum cinerariifolium</name>
    <name type="common">Dalmatian daisy</name>
    <name type="synonym">Chrysanthemum cinerariifolium</name>
    <dbReference type="NCBI Taxonomy" id="118510"/>
    <lineage>
        <taxon>Eukaryota</taxon>
        <taxon>Viridiplantae</taxon>
        <taxon>Streptophyta</taxon>
        <taxon>Embryophyta</taxon>
        <taxon>Tracheophyta</taxon>
        <taxon>Spermatophyta</taxon>
        <taxon>Magnoliopsida</taxon>
        <taxon>eudicotyledons</taxon>
        <taxon>Gunneridae</taxon>
        <taxon>Pentapetalae</taxon>
        <taxon>asterids</taxon>
        <taxon>campanulids</taxon>
        <taxon>Asterales</taxon>
        <taxon>Asteraceae</taxon>
        <taxon>Asteroideae</taxon>
        <taxon>Anthemideae</taxon>
        <taxon>Anthemidinae</taxon>
        <taxon>Tanacetum</taxon>
    </lineage>
</organism>
<comment type="caution">
    <text evidence="6">The sequence shown here is derived from an EMBL/GenBank/DDBJ whole genome shotgun (WGS) entry which is preliminary data.</text>
</comment>
<keyword evidence="2" id="KW-0862">Zinc</keyword>
<accession>A0A6L2JV19</accession>
<keyword evidence="1" id="KW-0064">Aspartyl protease</keyword>
<dbReference type="SUPFAM" id="SSF57756">
    <property type="entry name" value="Retrovirus zinc finger-like domains"/>
    <property type="match status" value="2"/>
</dbReference>
<feature type="non-terminal residue" evidence="6">
    <location>
        <position position="1910"/>
    </location>
</feature>